<gene>
    <name evidence="2" type="ORF">C7451_105160</name>
</gene>
<dbReference type="Proteomes" id="UP000248014">
    <property type="component" value="Unassembled WGS sequence"/>
</dbReference>
<proteinExistence type="predicted"/>
<evidence type="ECO:0000256" key="1">
    <source>
        <dbReference type="SAM" id="SignalP"/>
    </source>
</evidence>
<protein>
    <submittedName>
        <fullName evidence="2">UrcA family protein</fullName>
    </submittedName>
</protein>
<feature type="signal peptide" evidence="1">
    <location>
        <begin position="1"/>
        <end position="30"/>
    </location>
</feature>
<reference evidence="2 3" key="1">
    <citation type="submission" date="2018-05" db="EMBL/GenBank/DDBJ databases">
        <title>Genomic Encyclopedia of Type Strains, Phase IV (KMG-IV): sequencing the most valuable type-strain genomes for metagenomic binning, comparative biology and taxonomic classification.</title>
        <authorList>
            <person name="Goeker M."/>
        </authorList>
    </citation>
    <scope>NUCLEOTIDE SEQUENCE [LARGE SCALE GENOMIC DNA]</scope>
    <source>
        <strain evidence="2 3">DSM 3183</strain>
    </source>
</reference>
<keyword evidence="3" id="KW-1185">Reference proteome</keyword>
<keyword evidence="1" id="KW-0732">Signal</keyword>
<name>A0A2V3V3Y4_9SPHN</name>
<dbReference type="RefSeq" id="WP_167398478.1">
    <property type="nucleotide sequence ID" value="NZ_QJJM01000005.1"/>
</dbReference>
<dbReference type="InterPro" id="IPR030972">
    <property type="entry name" value="UrcA_uranyl"/>
</dbReference>
<evidence type="ECO:0000313" key="3">
    <source>
        <dbReference type="Proteomes" id="UP000248014"/>
    </source>
</evidence>
<feature type="chain" id="PRO_5016145502" evidence="1">
    <location>
        <begin position="31"/>
        <end position="129"/>
    </location>
</feature>
<sequence length="129" mass="13707">MFARALAPIATRTLAAAAASAVLFSAAVQAKPAISEQTVGNRLVRSVEVPFVDLDLTTPEGTETLKVRLRSATHQVCGSLPRGPLREQTDYKNCVRETTVSGQRAMVTLIARAEAGENFKPGERIAVGS</sequence>
<comment type="caution">
    <text evidence="2">The sequence shown here is derived from an EMBL/GenBank/DDBJ whole genome shotgun (WGS) entry which is preliminary data.</text>
</comment>
<dbReference type="AlphaFoldDB" id="A0A2V3V3Y4"/>
<evidence type="ECO:0000313" key="2">
    <source>
        <dbReference type="EMBL" id="PXW76387.1"/>
    </source>
</evidence>
<accession>A0A2V3V3Y4</accession>
<organism evidence="2 3">
    <name type="scientific">Blastomonas natatoria</name>
    <dbReference type="NCBI Taxonomy" id="34015"/>
    <lineage>
        <taxon>Bacteria</taxon>
        <taxon>Pseudomonadati</taxon>
        <taxon>Pseudomonadota</taxon>
        <taxon>Alphaproteobacteria</taxon>
        <taxon>Sphingomonadales</taxon>
        <taxon>Sphingomonadaceae</taxon>
        <taxon>Blastomonas</taxon>
    </lineage>
</organism>
<dbReference type="EMBL" id="QJJM01000005">
    <property type="protein sequence ID" value="PXW76387.1"/>
    <property type="molecule type" value="Genomic_DNA"/>
</dbReference>
<dbReference type="NCBIfam" id="TIGR04433">
    <property type="entry name" value="UrcA_uranyl"/>
    <property type="match status" value="1"/>
</dbReference>